<dbReference type="GO" id="GO:0016747">
    <property type="term" value="F:acyltransferase activity, transferring groups other than amino-acyl groups"/>
    <property type="evidence" value="ECO:0007669"/>
    <property type="project" value="InterPro"/>
</dbReference>
<feature type="transmembrane region" description="Helical" evidence="1">
    <location>
        <begin position="91"/>
        <end position="114"/>
    </location>
</feature>
<feature type="transmembrane region" description="Helical" evidence="1">
    <location>
        <begin position="146"/>
        <end position="168"/>
    </location>
</feature>
<dbReference type="PANTHER" id="PTHR23028:SF53">
    <property type="entry name" value="ACYL_TRANSF_3 DOMAIN-CONTAINING PROTEIN"/>
    <property type="match status" value="1"/>
</dbReference>
<evidence type="ECO:0000313" key="4">
    <source>
        <dbReference type="Proteomes" id="UP001271789"/>
    </source>
</evidence>
<sequence>MSEIVSVKKTASVEWLRIICAMVVVMFHFEGLYFGGHRYFTHFAIVVDFFFLLSGFLLMKDAVKPRKKLLSLGDSLTETYQFVLHKIKGFYLPYLLAFVMVFILTAVVMAPAGIDAVLERLFHFKWEALLLQLAGFTPDPSFNSDYLVGSAWYLSAMIIAMIPVYYLAVYYQKPYVNVISPLSVLLIYCYIMQNFGTMDVGNEVMVCVMSGVLRGFAGLSLGCICFAVYIKLKENSWSKKAVTTASILEILCYLALPCVVLFRNYIESPDMLFWIFLLAALVVLNFSGNTPISKLLNTRWTSLAFYLGKLSLYIYLFHWFFVLLFSNYFEGLGYWQGQILYCVIVILFSMGMMYIFENLMHRSKQKESRPQKTE</sequence>
<feature type="transmembrane region" description="Helical" evidence="1">
    <location>
        <begin position="175"/>
        <end position="193"/>
    </location>
</feature>
<name>A0AAE4MJ81_9EURY</name>
<protein>
    <recommendedName>
        <fullName evidence="2">Acyltransferase 3 domain-containing protein</fullName>
    </recommendedName>
</protein>
<reference evidence="3" key="1">
    <citation type="submission" date="2023-06" db="EMBL/GenBank/DDBJ databases">
        <title>Genome sequence of Methanosarcinaceae archaeon Ag5.</title>
        <authorList>
            <person name="Protasov E."/>
            <person name="Platt K."/>
            <person name="Poehlein A."/>
            <person name="Daniel R."/>
            <person name="Brune A."/>
        </authorList>
    </citation>
    <scope>NUCLEOTIDE SEQUENCE</scope>
    <source>
        <strain evidence="3">Ag5</strain>
    </source>
</reference>
<dbReference type="RefSeq" id="WP_338099024.1">
    <property type="nucleotide sequence ID" value="NZ_JAWDKD010000008.1"/>
</dbReference>
<gene>
    <name evidence="3" type="ORF">MsAg5_04710</name>
</gene>
<feature type="transmembrane region" description="Helical" evidence="1">
    <location>
        <begin position="271"/>
        <end position="289"/>
    </location>
</feature>
<dbReference type="Proteomes" id="UP001271789">
    <property type="component" value="Unassembled WGS sequence"/>
</dbReference>
<keyword evidence="1" id="KW-0472">Membrane</keyword>
<dbReference type="AlphaFoldDB" id="A0AAE4MJ81"/>
<feature type="transmembrane region" description="Helical" evidence="1">
    <location>
        <begin position="40"/>
        <end position="59"/>
    </location>
</feature>
<feature type="transmembrane region" description="Helical" evidence="1">
    <location>
        <begin position="310"/>
        <end position="329"/>
    </location>
</feature>
<dbReference type="Pfam" id="PF01757">
    <property type="entry name" value="Acyl_transf_3"/>
    <property type="match status" value="1"/>
</dbReference>
<evidence type="ECO:0000256" key="1">
    <source>
        <dbReference type="SAM" id="Phobius"/>
    </source>
</evidence>
<keyword evidence="4" id="KW-1185">Reference proteome</keyword>
<comment type="caution">
    <text evidence="3">The sequence shown here is derived from an EMBL/GenBank/DDBJ whole genome shotgun (WGS) entry which is preliminary data.</text>
</comment>
<keyword evidence="1" id="KW-1133">Transmembrane helix</keyword>
<keyword evidence="1" id="KW-0812">Transmembrane</keyword>
<evidence type="ECO:0000313" key="3">
    <source>
        <dbReference type="EMBL" id="MDV0446623.1"/>
    </source>
</evidence>
<dbReference type="PANTHER" id="PTHR23028">
    <property type="entry name" value="ACETYLTRANSFERASE"/>
    <property type="match status" value="1"/>
</dbReference>
<organism evidence="3 4">
    <name type="scientific">Methanolapillus africanus</name>
    <dbReference type="NCBI Taxonomy" id="3028297"/>
    <lineage>
        <taxon>Archaea</taxon>
        <taxon>Methanobacteriati</taxon>
        <taxon>Methanobacteriota</taxon>
        <taxon>Stenosarchaea group</taxon>
        <taxon>Methanomicrobia</taxon>
        <taxon>Methanosarcinales</taxon>
        <taxon>Methanosarcinaceae</taxon>
        <taxon>Methanolapillus</taxon>
    </lineage>
</organism>
<proteinExistence type="predicted"/>
<feature type="domain" description="Acyltransferase 3" evidence="2">
    <location>
        <begin position="11"/>
        <end position="354"/>
    </location>
</feature>
<dbReference type="EMBL" id="JAWDKD010000008">
    <property type="protein sequence ID" value="MDV0446623.1"/>
    <property type="molecule type" value="Genomic_DNA"/>
</dbReference>
<dbReference type="InterPro" id="IPR002656">
    <property type="entry name" value="Acyl_transf_3_dom"/>
</dbReference>
<dbReference type="InterPro" id="IPR050879">
    <property type="entry name" value="Acyltransferase_3"/>
</dbReference>
<feature type="transmembrane region" description="Helical" evidence="1">
    <location>
        <begin position="15"/>
        <end position="34"/>
    </location>
</feature>
<accession>A0AAE4MJ81</accession>
<feature type="transmembrane region" description="Helical" evidence="1">
    <location>
        <begin position="213"/>
        <end position="230"/>
    </location>
</feature>
<feature type="transmembrane region" description="Helical" evidence="1">
    <location>
        <begin position="335"/>
        <end position="356"/>
    </location>
</feature>
<feature type="transmembrane region" description="Helical" evidence="1">
    <location>
        <begin position="242"/>
        <end position="265"/>
    </location>
</feature>
<dbReference type="GO" id="GO:0000271">
    <property type="term" value="P:polysaccharide biosynthetic process"/>
    <property type="evidence" value="ECO:0007669"/>
    <property type="project" value="TreeGrafter"/>
</dbReference>
<dbReference type="GO" id="GO:0016020">
    <property type="term" value="C:membrane"/>
    <property type="evidence" value="ECO:0007669"/>
    <property type="project" value="TreeGrafter"/>
</dbReference>
<evidence type="ECO:0000259" key="2">
    <source>
        <dbReference type="Pfam" id="PF01757"/>
    </source>
</evidence>